<dbReference type="PANTHER" id="PTHR36576:SF1">
    <property type="entry name" value="UPF0654 PROTEIN C11D3.01C-RELATED"/>
    <property type="match status" value="1"/>
</dbReference>
<dbReference type="PANTHER" id="PTHR36576">
    <property type="entry name" value="UPF0654 PROTEIN C11D3.01C-RELATED"/>
    <property type="match status" value="1"/>
</dbReference>
<dbReference type="EMBL" id="JARJCW010000072">
    <property type="protein sequence ID" value="KAJ7198456.1"/>
    <property type="molecule type" value="Genomic_DNA"/>
</dbReference>
<comment type="caution">
    <text evidence="2">The sequence shown here is derived from an EMBL/GenBank/DDBJ whole genome shotgun (WGS) entry which is preliminary data.</text>
</comment>
<evidence type="ECO:0000313" key="3">
    <source>
        <dbReference type="Proteomes" id="UP001219525"/>
    </source>
</evidence>
<keyword evidence="3" id="KW-1185">Reference proteome</keyword>
<feature type="compositionally biased region" description="Basic and acidic residues" evidence="1">
    <location>
        <begin position="24"/>
        <end position="52"/>
    </location>
</feature>
<organism evidence="2 3">
    <name type="scientific">Mycena pura</name>
    <dbReference type="NCBI Taxonomy" id="153505"/>
    <lineage>
        <taxon>Eukaryota</taxon>
        <taxon>Fungi</taxon>
        <taxon>Dikarya</taxon>
        <taxon>Basidiomycota</taxon>
        <taxon>Agaricomycotina</taxon>
        <taxon>Agaricomycetes</taxon>
        <taxon>Agaricomycetidae</taxon>
        <taxon>Agaricales</taxon>
        <taxon>Marasmiineae</taxon>
        <taxon>Mycenaceae</taxon>
        <taxon>Mycena</taxon>
    </lineage>
</organism>
<evidence type="ECO:0008006" key="4">
    <source>
        <dbReference type="Google" id="ProtNLM"/>
    </source>
</evidence>
<gene>
    <name evidence="2" type="ORF">GGX14DRAFT_665545</name>
</gene>
<feature type="compositionally biased region" description="Basic and acidic residues" evidence="1">
    <location>
        <begin position="135"/>
        <end position="152"/>
    </location>
</feature>
<evidence type="ECO:0000256" key="1">
    <source>
        <dbReference type="SAM" id="MobiDB-lite"/>
    </source>
</evidence>
<name>A0AAD6V6D2_9AGAR</name>
<dbReference type="Pfam" id="PF10346">
    <property type="entry name" value="Con-6"/>
    <property type="match status" value="3"/>
</dbReference>
<protein>
    <recommendedName>
        <fullName evidence="4">Conidiation protein 6</fullName>
    </recommendedName>
</protein>
<evidence type="ECO:0000313" key="2">
    <source>
        <dbReference type="EMBL" id="KAJ7198456.1"/>
    </source>
</evidence>
<dbReference type="AlphaFoldDB" id="A0AAD6V6D2"/>
<feature type="compositionally biased region" description="Basic and acidic residues" evidence="1">
    <location>
        <begin position="68"/>
        <end position="85"/>
    </location>
</feature>
<dbReference type="Proteomes" id="UP001219525">
    <property type="component" value="Unassembled WGS sequence"/>
</dbReference>
<dbReference type="InterPro" id="IPR052670">
    <property type="entry name" value="UPF0654_domain"/>
</dbReference>
<dbReference type="InterPro" id="IPR018824">
    <property type="entry name" value="Conidiation-specific_6"/>
</dbReference>
<sequence>MSTENKDPTRVAAGLKSALARPNVSDEAKERAEERLKEMNALDEPSDSHASDPTRVAAGLKSALARPDVSDEAKERAEERLKEMALDEPSDTPGHASGESKAKTATSANEGMEADGRDSVRVQAGYKAALSNPRVSEEAKQNAREYLEETTT</sequence>
<feature type="region of interest" description="Disordered" evidence="1">
    <location>
        <begin position="1"/>
        <end position="152"/>
    </location>
</feature>
<dbReference type="GO" id="GO:0005737">
    <property type="term" value="C:cytoplasm"/>
    <property type="evidence" value="ECO:0007669"/>
    <property type="project" value="TreeGrafter"/>
</dbReference>
<proteinExistence type="predicted"/>
<reference evidence="2" key="1">
    <citation type="submission" date="2023-03" db="EMBL/GenBank/DDBJ databases">
        <title>Massive genome expansion in bonnet fungi (Mycena s.s.) driven by repeated elements and novel gene families across ecological guilds.</title>
        <authorList>
            <consortium name="Lawrence Berkeley National Laboratory"/>
            <person name="Harder C.B."/>
            <person name="Miyauchi S."/>
            <person name="Viragh M."/>
            <person name="Kuo A."/>
            <person name="Thoen E."/>
            <person name="Andreopoulos B."/>
            <person name="Lu D."/>
            <person name="Skrede I."/>
            <person name="Drula E."/>
            <person name="Henrissat B."/>
            <person name="Morin E."/>
            <person name="Kohler A."/>
            <person name="Barry K."/>
            <person name="LaButti K."/>
            <person name="Morin E."/>
            <person name="Salamov A."/>
            <person name="Lipzen A."/>
            <person name="Mereny Z."/>
            <person name="Hegedus B."/>
            <person name="Baldrian P."/>
            <person name="Stursova M."/>
            <person name="Weitz H."/>
            <person name="Taylor A."/>
            <person name="Grigoriev I.V."/>
            <person name="Nagy L.G."/>
            <person name="Martin F."/>
            <person name="Kauserud H."/>
        </authorList>
    </citation>
    <scope>NUCLEOTIDE SEQUENCE</scope>
    <source>
        <strain evidence="2">9144</strain>
    </source>
</reference>
<accession>A0AAD6V6D2</accession>